<feature type="non-terminal residue" evidence="1">
    <location>
        <position position="1"/>
    </location>
</feature>
<dbReference type="Proteomes" id="UP000649617">
    <property type="component" value="Unassembled WGS sequence"/>
</dbReference>
<keyword evidence="2" id="KW-1185">Reference proteome</keyword>
<protein>
    <submittedName>
        <fullName evidence="1">Uncharacterized protein</fullName>
    </submittedName>
</protein>
<evidence type="ECO:0000313" key="2">
    <source>
        <dbReference type="Proteomes" id="UP000649617"/>
    </source>
</evidence>
<dbReference type="EMBL" id="CAJNIZ010042965">
    <property type="protein sequence ID" value="CAE7644721.1"/>
    <property type="molecule type" value="Genomic_DNA"/>
</dbReference>
<dbReference type="AlphaFoldDB" id="A0A812VW69"/>
<sequence length="300" mass="32384">MSILYNCVEAANHLVPPGSSAPRYTPKEAQIPDAFPASAKTTPGGVEAIAKPLRGQRLECHDSPPTWKDAKNNSCYQYERGQWCNAQGQAGSGWNATWGAFLEWSKNIAGGPVAACCACGGGVKFVASVESRRPLSSRRLVAPEDRLDMESLVAPTETLPEEFRDVAPVMAPLDWIPSKFAHILGASEQQRQRPDVLGLSARFFAALPGDDCSGPLPVASAIDRSLDYRAGFTGGFQRYLQDRAKHATKGGFFYGKWTGTINIVQAGTYLFDLALGFDTTSSIKIDGKEFLTMGQCLSAK</sequence>
<proteinExistence type="predicted"/>
<name>A0A812VW69_SYMPI</name>
<comment type="caution">
    <text evidence="1">The sequence shown here is derived from an EMBL/GenBank/DDBJ whole genome shotgun (WGS) entry which is preliminary data.</text>
</comment>
<gene>
    <name evidence="1" type="ORF">SPIL2461_LOCUS17120</name>
</gene>
<organism evidence="1 2">
    <name type="scientific">Symbiodinium pilosum</name>
    <name type="common">Dinoflagellate</name>
    <dbReference type="NCBI Taxonomy" id="2952"/>
    <lineage>
        <taxon>Eukaryota</taxon>
        <taxon>Sar</taxon>
        <taxon>Alveolata</taxon>
        <taxon>Dinophyceae</taxon>
        <taxon>Suessiales</taxon>
        <taxon>Symbiodiniaceae</taxon>
        <taxon>Symbiodinium</taxon>
    </lineage>
</organism>
<reference evidence="1" key="1">
    <citation type="submission" date="2021-02" db="EMBL/GenBank/DDBJ databases">
        <authorList>
            <person name="Dougan E. K."/>
            <person name="Rhodes N."/>
            <person name="Thang M."/>
            <person name="Chan C."/>
        </authorList>
    </citation>
    <scope>NUCLEOTIDE SEQUENCE</scope>
</reference>
<accession>A0A812VW69</accession>
<evidence type="ECO:0000313" key="1">
    <source>
        <dbReference type="EMBL" id="CAE7644721.1"/>
    </source>
</evidence>
<dbReference type="OrthoDB" id="418226at2759"/>